<dbReference type="EMBL" id="ML737629">
    <property type="protein sequence ID" value="KAE8365504.1"/>
    <property type="molecule type" value="Genomic_DNA"/>
</dbReference>
<evidence type="ECO:0000256" key="2">
    <source>
        <dbReference type="SAM" id="SignalP"/>
    </source>
</evidence>
<feature type="signal peptide" evidence="2">
    <location>
        <begin position="1"/>
        <end position="24"/>
    </location>
</feature>
<evidence type="ECO:0000313" key="3">
    <source>
        <dbReference type="EMBL" id="KAE8365504.1"/>
    </source>
</evidence>
<gene>
    <name evidence="3" type="ORF">BDV27DRAFT_102449</name>
</gene>
<protein>
    <recommendedName>
        <fullName evidence="5">Secreted protein</fullName>
    </recommendedName>
</protein>
<dbReference type="RefSeq" id="XP_031928585.1">
    <property type="nucleotide sequence ID" value="XM_032064304.1"/>
</dbReference>
<reference evidence="3 4" key="1">
    <citation type="submission" date="2019-04" db="EMBL/GenBank/DDBJ databases">
        <title>Friends and foes A comparative genomics studyof 23 Aspergillus species from section Flavi.</title>
        <authorList>
            <consortium name="DOE Joint Genome Institute"/>
            <person name="Kjaerbolling I."/>
            <person name="Vesth T."/>
            <person name="Frisvad J.C."/>
            <person name="Nybo J.L."/>
            <person name="Theobald S."/>
            <person name="Kildgaard S."/>
            <person name="Isbrandt T."/>
            <person name="Kuo A."/>
            <person name="Sato A."/>
            <person name="Lyhne E.K."/>
            <person name="Kogle M.E."/>
            <person name="Wiebenga A."/>
            <person name="Kun R.S."/>
            <person name="Lubbers R.J."/>
            <person name="Makela M.R."/>
            <person name="Barry K."/>
            <person name="Chovatia M."/>
            <person name="Clum A."/>
            <person name="Daum C."/>
            <person name="Haridas S."/>
            <person name="He G."/>
            <person name="LaButti K."/>
            <person name="Lipzen A."/>
            <person name="Mondo S."/>
            <person name="Riley R."/>
            <person name="Salamov A."/>
            <person name="Simmons B.A."/>
            <person name="Magnuson J.K."/>
            <person name="Henrissat B."/>
            <person name="Mortensen U.H."/>
            <person name="Larsen T.O."/>
            <person name="Devries R.P."/>
            <person name="Grigoriev I.V."/>
            <person name="Machida M."/>
            <person name="Baker S.E."/>
            <person name="Andersen M.R."/>
        </authorList>
    </citation>
    <scope>NUCLEOTIDE SEQUENCE [LARGE SCALE GENOMIC DNA]</scope>
    <source>
        <strain evidence="3 4">CBS 763.97</strain>
    </source>
</reference>
<keyword evidence="4" id="KW-1185">Reference proteome</keyword>
<name>A0A5N7A6M7_9EURO</name>
<accession>A0A5N7A6M7</accession>
<evidence type="ECO:0008006" key="5">
    <source>
        <dbReference type="Google" id="ProtNLM"/>
    </source>
</evidence>
<feature type="chain" id="PRO_5024802301" description="Secreted protein" evidence="2">
    <location>
        <begin position="25"/>
        <end position="99"/>
    </location>
</feature>
<dbReference type="GeneID" id="43648750"/>
<evidence type="ECO:0000256" key="1">
    <source>
        <dbReference type="SAM" id="MobiDB-lite"/>
    </source>
</evidence>
<keyword evidence="2" id="KW-0732">Signal</keyword>
<feature type="compositionally biased region" description="Polar residues" evidence="1">
    <location>
        <begin position="83"/>
        <end position="99"/>
    </location>
</feature>
<proteinExistence type="predicted"/>
<evidence type="ECO:0000313" key="4">
    <source>
        <dbReference type="Proteomes" id="UP000326268"/>
    </source>
</evidence>
<dbReference type="Proteomes" id="UP000326268">
    <property type="component" value="Unassembled WGS sequence"/>
</dbReference>
<dbReference type="AlphaFoldDB" id="A0A5N7A6M7"/>
<organism evidence="3 4">
    <name type="scientific">Aspergillus caelatus</name>
    <dbReference type="NCBI Taxonomy" id="61420"/>
    <lineage>
        <taxon>Eukaryota</taxon>
        <taxon>Fungi</taxon>
        <taxon>Dikarya</taxon>
        <taxon>Ascomycota</taxon>
        <taxon>Pezizomycotina</taxon>
        <taxon>Eurotiomycetes</taxon>
        <taxon>Eurotiomycetidae</taxon>
        <taxon>Eurotiales</taxon>
        <taxon>Aspergillaceae</taxon>
        <taxon>Aspergillus</taxon>
        <taxon>Aspergillus subgen. Circumdati</taxon>
    </lineage>
</organism>
<sequence>MIWLFNTIACQSIANMRLMVLTLSINMCSSVSAPCGRHQAIGVVICVILVVRHHKRLNPWSEDNQHRAHRGQTVQIAPDALGCSSTPSTNPYVWSPPSS</sequence>
<feature type="region of interest" description="Disordered" evidence="1">
    <location>
        <begin position="79"/>
        <end position="99"/>
    </location>
</feature>